<evidence type="ECO:0000313" key="3">
    <source>
        <dbReference type="Proteomes" id="UP000294685"/>
    </source>
</evidence>
<proteinExistence type="predicted"/>
<feature type="transmembrane region" description="Helical" evidence="1">
    <location>
        <begin position="583"/>
        <end position="600"/>
    </location>
</feature>
<feature type="transmembrane region" description="Helical" evidence="1">
    <location>
        <begin position="637"/>
        <end position="657"/>
    </location>
</feature>
<evidence type="ECO:0000256" key="1">
    <source>
        <dbReference type="SAM" id="Phobius"/>
    </source>
</evidence>
<feature type="transmembrane region" description="Helical" evidence="1">
    <location>
        <begin position="606"/>
        <end position="625"/>
    </location>
</feature>
<feature type="transmembrane region" description="Helical" evidence="1">
    <location>
        <begin position="12"/>
        <end position="29"/>
    </location>
</feature>
<keyword evidence="1" id="KW-0812">Transmembrane</keyword>
<dbReference type="InterPro" id="IPR052724">
    <property type="entry name" value="GT117_domain-containing"/>
</dbReference>
<dbReference type="EMBL" id="SMLH01000001">
    <property type="protein sequence ID" value="TDE31894.1"/>
    <property type="molecule type" value="Genomic_DNA"/>
</dbReference>
<feature type="transmembrane region" description="Helical" evidence="1">
    <location>
        <begin position="78"/>
        <end position="99"/>
    </location>
</feature>
<feature type="transmembrane region" description="Helical" evidence="1">
    <location>
        <begin position="159"/>
        <end position="177"/>
    </location>
</feature>
<organism evidence="2 3">
    <name type="scientific">Flavobacterium ranwuense</name>
    <dbReference type="NCBI Taxonomy" id="2541725"/>
    <lineage>
        <taxon>Bacteria</taxon>
        <taxon>Pseudomonadati</taxon>
        <taxon>Bacteroidota</taxon>
        <taxon>Flavobacteriia</taxon>
        <taxon>Flavobacteriales</taxon>
        <taxon>Flavobacteriaceae</taxon>
        <taxon>Flavobacterium</taxon>
    </lineage>
</organism>
<feature type="transmembrane region" description="Helical" evidence="1">
    <location>
        <begin position="301"/>
        <end position="322"/>
    </location>
</feature>
<dbReference type="PANTHER" id="PTHR16214:SF3">
    <property type="entry name" value="TRANSMEMBRANE PROTEIN 260"/>
    <property type="match status" value="1"/>
</dbReference>
<dbReference type="RefSeq" id="WP_132069567.1">
    <property type="nucleotide sequence ID" value="NZ_SMLH01000001.1"/>
</dbReference>
<keyword evidence="3" id="KW-1185">Reference proteome</keyword>
<feature type="transmembrane region" description="Helical" evidence="1">
    <location>
        <begin position="231"/>
        <end position="250"/>
    </location>
</feature>
<name>A0ABY2DW18_9FLAO</name>
<comment type="caution">
    <text evidence="2">The sequence shown here is derived from an EMBL/GenBank/DDBJ whole genome shotgun (WGS) entry which is preliminary data.</text>
</comment>
<dbReference type="InterPro" id="IPR021280">
    <property type="entry name" value="TMEM260-like"/>
</dbReference>
<reference evidence="2 3" key="1">
    <citation type="submission" date="2019-03" db="EMBL/GenBank/DDBJ databases">
        <title>Novel species of Flavobacterium.</title>
        <authorList>
            <person name="Liu Q."/>
            <person name="Xin Y.-H."/>
        </authorList>
    </citation>
    <scope>NUCLEOTIDE SEQUENCE [LARGE SCALE GENOMIC DNA]</scope>
    <source>
        <strain evidence="2 3">LB2P22</strain>
    </source>
</reference>
<dbReference type="PANTHER" id="PTHR16214">
    <property type="entry name" value="TRANSMEMBRANE PROTEIN 260"/>
    <property type="match status" value="1"/>
</dbReference>
<dbReference type="Pfam" id="PF11028">
    <property type="entry name" value="TMEM260-like"/>
    <property type="match status" value="1"/>
</dbReference>
<sequence>MDKAAFNFNKWNTIIGWFTFGIALLTYTLTVEPTMSFWDCGEYIATAAKLEVGHPPGAPLYQMIGAFFAMFASDDTKIALMVNMMSVFSSAFTILFLFWSSSIILKKLISRFSDPSQKGEQAEQTNKNNDIVILGSSFVGALAYTFSDSFWFNAVEAEVYAMASLFIALLFWLGLRWEQDMDKPRGNRWLLIISLVVGLSFGVHFMALLTIPAIGFLYFFKNYKVVTLKNFIIANAVVIAILLFIFKLLLPMTMGFFGKTEIFMVNSLGLPFDSGTIFVALVLIAFFYFGLKYTKQKGFVLYNTIILCILFILIGFSTWMMLPIRANANTVINENKPSDAAEVLAYYNREQYGINPLFYGPQYTEAFAGLDKNNPYLDKAPNYERDYKTGKYSITNNFKNAEQNTDNNQKTILPRMWSGDHIENYMNFTNPPQFRLNPDYPYEDDLAKYGIDPSQLSEEDYNKAIAQLKNETEKIVTEFRQAYAQKQIDNEGYVTFLKSYGDYLIVEKPTTADNLGFMVEYQFGYMYWRYLMWNFVGRQNDIQGKYDYLDGNWLSGITFIDELHLGSQDNLPSDVLNNKGRNVYFFLPFILGLIGLMYHANKDLKSFYVLLALFLFTGIALKIYLNERPFEPRERDYALVGSFYVFAIWIGFGVYALYESVTKYLTPKLAGPIIIAASLLAAPVLMASQNWDDHDRSGKSTAVAMAKAYLESCDPDAILFTIGDNDTFPLWYAQEIEKVRTDVKIVNTSLFMTDWYIDQMKTKTYESDPLPISFTHDQYVGDKLDYVAHIPKIESRWDIKDFINFIKNPKSTVDMQNGQTIHFYPTNKIRIPVDKNIIIKNKVVNPKLNDSIVPYIDLDIKGNALYKNRLMMLDIVANNNWKRPIYFSGGAFDNEDYIWMKEYLQLEGMVYKLVPIRTVLPKDASPLNMGQIDSDKMYAKVMKWDWGNGESSTIYHDPETRRNSITYRANLSRLMNQLIIEGQKDKAKNIIDLAMTKMPLEYFDYYSLVEPFADGYYKIDEKLKAQQLLDKLILKYRENLNYYGNLKSSEQTSIAIPIITDIERYRSLLTVMKENGDLDFYNKNRIVFNTYIKMFDRFGREKE</sequence>
<protein>
    <submittedName>
        <fullName evidence="2">DUF2723 domain-containing protein</fullName>
    </submittedName>
</protein>
<gene>
    <name evidence="2" type="ORF">E0I61_04085</name>
</gene>
<evidence type="ECO:0000313" key="2">
    <source>
        <dbReference type="EMBL" id="TDE31894.1"/>
    </source>
</evidence>
<keyword evidence="1" id="KW-0472">Membrane</keyword>
<keyword evidence="1" id="KW-1133">Transmembrane helix</keyword>
<feature type="transmembrane region" description="Helical" evidence="1">
    <location>
        <begin position="669"/>
        <end position="687"/>
    </location>
</feature>
<feature type="transmembrane region" description="Helical" evidence="1">
    <location>
        <begin position="189"/>
        <end position="219"/>
    </location>
</feature>
<feature type="transmembrane region" description="Helical" evidence="1">
    <location>
        <begin position="262"/>
        <end position="289"/>
    </location>
</feature>
<dbReference type="Proteomes" id="UP000294685">
    <property type="component" value="Unassembled WGS sequence"/>
</dbReference>
<accession>A0ABY2DW18</accession>